<dbReference type="InterPro" id="IPR051961">
    <property type="entry name" value="Fungal_Metabolite_Diox"/>
</dbReference>
<dbReference type="SUPFAM" id="SSF51197">
    <property type="entry name" value="Clavaminate synthase-like"/>
    <property type="match status" value="1"/>
</dbReference>
<sequence>MSSMTVAVHTGAVEQLADQGYCLLTDLLASDVLAELTAVFEKNFTQDQWGRNEFEGRRTQRIYSLLAKFPIVANLVEHPAIMKLLRLHLSESAILAACQATRIHPGETAQSLHADDDLAGVARPRPPWSLSVMWALSPYTPENGSTLLVPGSHKWEDGRKPDADEITSLSFDPGSALVWLGGVYHGGGANTSAESRTGISIIYFQPWLRQVENMVLAVPPASAAQYSETVQRLLGYGVAQPTFFGHVDGRDPIKLINEAIT</sequence>
<proteinExistence type="predicted"/>
<dbReference type="Pfam" id="PF05721">
    <property type="entry name" value="PhyH"/>
    <property type="match status" value="1"/>
</dbReference>
<dbReference type="GO" id="GO:0016706">
    <property type="term" value="F:2-oxoglutarate-dependent dioxygenase activity"/>
    <property type="evidence" value="ECO:0007669"/>
    <property type="project" value="UniProtKB-ARBA"/>
</dbReference>
<dbReference type="Gene3D" id="2.60.120.620">
    <property type="entry name" value="q2cbj1_9rhob like domain"/>
    <property type="match status" value="1"/>
</dbReference>
<dbReference type="Proteomes" id="UP000682202">
    <property type="component" value="Chromosome"/>
</dbReference>
<dbReference type="PANTHER" id="PTHR37563">
    <property type="entry name" value="PHYTANOYL-COA DIOXYGENASE FAMILY PROTEIN (AFU_ORTHOLOGUE AFUA_2G03330)"/>
    <property type="match status" value="1"/>
</dbReference>
<reference evidence="1" key="1">
    <citation type="submission" date="2019-12" db="EMBL/GenBank/DDBJ databases">
        <title>Mycobacterium spongiae sp. nov.</title>
        <authorList>
            <person name="Stinear T."/>
        </authorList>
    </citation>
    <scope>NUCLEOTIDE SEQUENCE</scope>
    <source>
        <strain evidence="1">FSD4b-SM</strain>
    </source>
</reference>
<keyword evidence="1" id="KW-0223">Dioxygenase</keyword>
<accession>A0A975JZ33</accession>
<evidence type="ECO:0000313" key="2">
    <source>
        <dbReference type="Proteomes" id="UP000682202"/>
    </source>
</evidence>
<protein>
    <submittedName>
        <fullName evidence="1">Phytanoyl-CoA dioxygenase family protein</fullName>
    </submittedName>
</protein>
<name>A0A975JZ33_9MYCO</name>
<dbReference type="InterPro" id="IPR008775">
    <property type="entry name" value="Phytyl_CoA_dOase-like"/>
</dbReference>
<dbReference type="PANTHER" id="PTHR37563:SF2">
    <property type="entry name" value="PHYTANOYL-COA DIOXYGENASE FAMILY PROTEIN (AFU_ORTHOLOGUE AFUA_2G03330)"/>
    <property type="match status" value="1"/>
</dbReference>
<keyword evidence="2" id="KW-1185">Reference proteome</keyword>
<organism evidence="1 2">
    <name type="scientific">Mycobacterium spongiae</name>
    <dbReference type="NCBI Taxonomy" id="886343"/>
    <lineage>
        <taxon>Bacteria</taxon>
        <taxon>Bacillati</taxon>
        <taxon>Actinomycetota</taxon>
        <taxon>Actinomycetes</taxon>
        <taxon>Mycobacteriales</taxon>
        <taxon>Mycobacteriaceae</taxon>
        <taxon>Mycobacterium</taxon>
    </lineage>
</organism>
<gene>
    <name evidence="1" type="ORF">F6B93_15860</name>
</gene>
<keyword evidence="1" id="KW-0560">Oxidoreductase</keyword>
<evidence type="ECO:0000313" key="1">
    <source>
        <dbReference type="EMBL" id="QUR68356.1"/>
    </source>
</evidence>
<dbReference type="EMBL" id="CP046600">
    <property type="protein sequence ID" value="QUR68356.1"/>
    <property type="molecule type" value="Genomic_DNA"/>
</dbReference>
<dbReference type="AlphaFoldDB" id="A0A975JZ33"/>
<dbReference type="KEGG" id="mspg:F6B93_15860"/>